<feature type="region of interest" description="Disordered" evidence="1">
    <location>
        <begin position="1"/>
        <end position="80"/>
    </location>
</feature>
<dbReference type="InParanoid" id="A0A0A0HSQ2"/>
<dbReference type="HOGENOM" id="CLU_2590407_0_0_1"/>
<organism evidence="2 3">
    <name type="scientific">Paracoccidioides brasiliensis (strain Pb18)</name>
    <dbReference type="NCBI Taxonomy" id="502780"/>
    <lineage>
        <taxon>Eukaryota</taxon>
        <taxon>Fungi</taxon>
        <taxon>Dikarya</taxon>
        <taxon>Ascomycota</taxon>
        <taxon>Pezizomycotina</taxon>
        <taxon>Eurotiomycetes</taxon>
        <taxon>Eurotiomycetidae</taxon>
        <taxon>Onygenales</taxon>
        <taxon>Ajellomycetaceae</taxon>
        <taxon>Paracoccidioides</taxon>
    </lineage>
</organism>
<feature type="compositionally biased region" description="Polar residues" evidence="1">
    <location>
        <begin position="12"/>
        <end position="28"/>
    </location>
</feature>
<evidence type="ECO:0000313" key="3">
    <source>
        <dbReference type="Proteomes" id="UP000001628"/>
    </source>
</evidence>
<evidence type="ECO:0000256" key="1">
    <source>
        <dbReference type="SAM" id="MobiDB-lite"/>
    </source>
</evidence>
<feature type="compositionally biased region" description="Basic residues" evidence="1">
    <location>
        <begin position="37"/>
        <end position="54"/>
    </location>
</feature>
<dbReference type="AlphaFoldDB" id="A0A0A0HSQ2"/>
<dbReference type="VEuPathDB" id="FungiDB:PADG_12244"/>
<reference evidence="2 3" key="1">
    <citation type="journal article" date="2011" name="PLoS Genet.">
        <title>Comparative genomic analysis of human fungal pathogens causing paracoccidioidomycosis.</title>
        <authorList>
            <person name="Desjardins C.A."/>
            <person name="Champion M.D."/>
            <person name="Holder J.W."/>
            <person name="Muszewska A."/>
            <person name="Goldberg J."/>
            <person name="Bailao A.M."/>
            <person name="Brigido M.M."/>
            <person name="Ferreira M.E."/>
            <person name="Garcia A.M."/>
            <person name="Grynberg M."/>
            <person name="Gujja S."/>
            <person name="Heiman D.I."/>
            <person name="Henn M.R."/>
            <person name="Kodira C.D."/>
            <person name="Leon-Narvaez H."/>
            <person name="Longo L.V."/>
            <person name="Ma L.J."/>
            <person name="Malavazi I."/>
            <person name="Matsuo A.L."/>
            <person name="Morais F.V."/>
            <person name="Pereira M."/>
            <person name="Rodriguez-Brito S."/>
            <person name="Sakthikumar S."/>
            <person name="Salem-Izacc S.M."/>
            <person name="Sykes S.M."/>
            <person name="Teixeira M.M."/>
            <person name="Vallejo M.C."/>
            <person name="Walter M.E."/>
            <person name="Yandava C."/>
            <person name="Young S."/>
            <person name="Zeng Q."/>
            <person name="Zucker J."/>
            <person name="Felipe M.S."/>
            <person name="Goldman G.H."/>
            <person name="Haas B.J."/>
            <person name="McEwen J.G."/>
            <person name="Nino-Vega G."/>
            <person name="Puccia R."/>
            <person name="San-Blas G."/>
            <person name="Soares C.M."/>
            <person name="Birren B.W."/>
            <person name="Cuomo C.A."/>
        </authorList>
    </citation>
    <scope>NUCLEOTIDE SEQUENCE [LARGE SCALE GENOMIC DNA]</scope>
    <source>
        <strain evidence="2 3">Pb18</strain>
    </source>
</reference>
<protein>
    <submittedName>
        <fullName evidence="2">Uncharacterized protein</fullName>
    </submittedName>
</protein>
<evidence type="ECO:0000313" key="2">
    <source>
        <dbReference type="EMBL" id="KGM91672.1"/>
    </source>
</evidence>
<dbReference type="GeneID" id="22588141"/>
<dbReference type="RefSeq" id="XP_010762626.1">
    <property type="nucleotide sequence ID" value="XM_010764324.1"/>
</dbReference>
<keyword evidence="3" id="KW-1185">Reference proteome</keyword>
<dbReference type="EMBL" id="KN275966">
    <property type="protein sequence ID" value="KGM91672.1"/>
    <property type="molecule type" value="Genomic_DNA"/>
</dbReference>
<name>A0A0A0HSQ2_PARBD</name>
<dbReference type="KEGG" id="pbn:PADG_12244"/>
<accession>A0A0A0HSQ2</accession>
<sequence length="80" mass="9160">MAASSPRIQEPLQGTGSTQIDMNRNMQRQPRREQVGRGKRGRATKYPHGRRKIPPNKFGAKPRLPDPSDQLPDAQIRRKF</sequence>
<dbReference type="Proteomes" id="UP000001628">
    <property type="component" value="Unassembled WGS sequence"/>
</dbReference>
<gene>
    <name evidence="2" type="ORF">PADG_12244</name>
</gene>
<proteinExistence type="predicted"/>